<gene>
    <name evidence="3" type="ORF">PGLA1383_LOCUS17063</name>
</gene>
<keyword evidence="1" id="KW-0677">Repeat</keyword>
<dbReference type="PANTHER" id="PTHR47447:SF17">
    <property type="entry name" value="OS12G0638900 PROTEIN"/>
    <property type="match status" value="1"/>
</dbReference>
<feature type="non-terminal residue" evidence="3">
    <location>
        <position position="127"/>
    </location>
</feature>
<evidence type="ECO:0000256" key="2">
    <source>
        <dbReference type="PROSITE-ProRule" id="PRU00708"/>
    </source>
</evidence>
<dbReference type="Proteomes" id="UP000654075">
    <property type="component" value="Unassembled WGS sequence"/>
</dbReference>
<feature type="repeat" description="PPR" evidence="2">
    <location>
        <begin position="1"/>
        <end position="28"/>
    </location>
</feature>
<evidence type="ECO:0000256" key="1">
    <source>
        <dbReference type="ARBA" id="ARBA00022737"/>
    </source>
</evidence>
<keyword evidence="4" id="KW-1185">Reference proteome</keyword>
<dbReference type="InterPro" id="IPR002885">
    <property type="entry name" value="PPR_rpt"/>
</dbReference>
<comment type="caution">
    <text evidence="3">The sequence shown here is derived from an EMBL/GenBank/DDBJ whole genome shotgun (WGS) entry which is preliminary data.</text>
</comment>
<reference evidence="3" key="1">
    <citation type="submission" date="2021-02" db="EMBL/GenBank/DDBJ databases">
        <authorList>
            <person name="Dougan E. K."/>
            <person name="Rhodes N."/>
            <person name="Thang M."/>
            <person name="Chan C."/>
        </authorList>
    </citation>
    <scope>NUCLEOTIDE SEQUENCE</scope>
</reference>
<name>A0A813EDQ3_POLGL</name>
<dbReference type="EMBL" id="CAJNNV010010476">
    <property type="protein sequence ID" value="CAE8598661.1"/>
    <property type="molecule type" value="Genomic_DNA"/>
</dbReference>
<dbReference type="AlphaFoldDB" id="A0A813EDQ3"/>
<dbReference type="OrthoDB" id="185373at2759"/>
<dbReference type="PROSITE" id="PS51375">
    <property type="entry name" value="PPR"/>
    <property type="match status" value="1"/>
</dbReference>
<dbReference type="PANTHER" id="PTHR47447">
    <property type="entry name" value="OS03G0856100 PROTEIN"/>
    <property type="match status" value="1"/>
</dbReference>
<accession>A0A813EDQ3</accession>
<evidence type="ECO:0000313" key="3">
    <source>
        <dbReference type="EMBL" id="CAE8598661.1"/>
    </source>
</evidence>
<dbReference type="Pfam" id="PF01535">
    <property type="entry name" value="PPR"/>
    <property type="match status" value="2"/>
</dbReference>
<dbReference type="Gene3D" id="1.25.40.10">
    <property type="entry name" value="Tetratricopeptide repeat domain"/>
    <property type="match status" value="1"/>
</dbReference>
<evidence type="ECO:0000313" key="4">
    <source>
        <dbReference type="Proteomes" id="UP000654075"/>
    </source>
</evidence>
<sequence length="127" mass="14331">AISACTRSSRWEQALRLWPELVERGLQPSMVTFGAAASAMGEGQDWRVSLQLLKQLHLGLSGVSLITHNTIIAACERASQWERTLALFGELRRTPEPGVFGIFVHQWTRVAWEGFRPLSSRKSKWRA</sequence>
<dbReference type="InterPro" id="IPR011990">
    <property type="entry name" value="TPR-like_helical_dom_sf"/>
</dbReference>
<organism evidence="3 4">
    <name type="scientific">Polarella glacialis</name>
    <name type="common">Dinoflagellate</name>
    <dbReference type="NCBI Taxonomy" id="89957"/>
    <lineage>
        <taxon>Eukaryota</taxon>
        <taxon>Sar</taxon>
        <taxon>Alveolata</taxon>
        <taxon>Dinophyceae</taxon>
        <taxon>Suessiales</taxon>
        <taxon>Suessiaceae</taxon>
        <taxon>Polarella</taxon>
    </lineage>
</organism>
<evidence type="ECO:0008006" key="5">
    <source>
        <dbReference type="Google" id="ProtNLM"/>
    </source>
</evidence>
<protein>
    <recommendedName>
        <fullName evidence="5">Pentatricopeptide repeat-containing protein</fullName>
    </recommendedName>
</protein>
<proteinExistence type="predicted"/>